<feature type="domain" description="Ig-like" evidence="1">
    <location>
        <begin position="168"/>
        <end position="275"/>
    </location>
</feature>
<dbReference type="InterPro" id="IPR036179">
    <property type="entry name" value="Ig-like_dom_sf"/>
</dbReference>
<gene>
    <name evidence="3" type="primary">LOC115885333</name>
</gene>
<name>A0A6J2YA05_SITOR</name>
<dbReference type="Pfam" id="PF07686">
    <property type="entry name" value="V-set"/>
    <property type="match status" value="1"/>
</dbReference>
<dbReference type="SUPFAM" id="SSF48726">
    <property type="entry name" value="Immunoglobulin"/>
    <property type="match status" value="2"/>
</dbReference>
<dbReference type="CDD" id="cd00096">
    <property type="entry name" value="Ig"/>
    <property type="match status" value="1"/>
</dbReference>
<proteinExistence type="predicted"/>
<dbReference type="AlphaFoldDB" id="A0A6J2YA05"/>
<dbReference type="Gene3D" id="2.60.40.10">
    <property type="entry name" value="Immunoglobulins"/>
    <property type="match status" value="2"/>
</dbReference>
<protein>
    <submittedName>
        <fullName evidence="3">Lachesin-like isoform X1</fullName>
    </submittedName>
</protein>
<evidence type="ECO:0000259" key="1">
    <source>
        <dbReference type="PROSITE" id="PS50835"/>
    </source>
</evidence>
<reference evidence="3" key="1">
    <citation type="submission" date="2025-08" db="UniProtKB">
        <authorList>
            <consortium name="RefSeq"/>
        </authorList>
    </citation>
    <scope>IDENTIFICATION</scope>
    <source>
        <tissue evidence="3">Gonads</tissue>
    </source>
</reference>
<dbReference type="KEGG" id="soy:115885333"/>
<sequence>MSSLDLVSSFNTSPSSHTLFQLNIITMSVIMLPCGIVALNRYLPDEPGQFDLNKNRPSTHLRRGQKIPKVKKENLPRENNTHLVSMVGVTAILRCDVRLSDVTVTWIKHTTYGNESNMEVLSVNTSTIVEDKRFLVTNDIERKMWKLHIRYSQRKDVGRYECQVGYQPTFSIYVDLDLFEARAVILGPSIREVDRGFPIRLSCILNMTEHYKMYRIPPTYMFWYHGSRMINYDPKDGAVVREGRLGTELIFQRALPAHAGNYSCVPSNARQASVQVIVHYPGEQLPSASPLNQSSPSRFRPFLGLLLLSLMTVAVETSSVYR</sequence>
<dbReference type="InterPro" id="IPR037448">
    <property type="entry name" value="Zig-8"/>
</dbReference>
<organism evidence="2 3">
    <name type="scientific">Sitophilus oryzae</name>
    <name type="common">Rice weevil</name>
    <name type="synonym">Curculio oryzae</name>
    <dbReference type="NCBI Taxonomy" id="7048"/>
    <lineage>
        <taxon>Eukaryota</taxon>
        <taxon>Metazoa</taxon>
        <taxon>Ecdysozoa</taxon>
        <taxon>Arthropoda</taxon>
        <taxon>Hexapoda</taxon>
        <taxon>Insecta</taxon>
        <taxon>Pterygota</taxon>
        <taxon>Neoptera</taxon>
        <taxon>Endopterygota</taxon>
        <taxon>Coleoptera</taxon>
        <taxon>Polyphaga</taxon>
        <taxon>Cucujiformia</taxon>
        <taxon>Curculionidae</taxon>
        <taxon>Dryophthorinae</taxon>
        <taxon>Sitophilus</taxon>
    </lineage>
</organism>
<dbReference type="SMART" id="SM00409">
    <property type="entry name" value="IG"/>
    <property type="match status" value="2"/>
</dbReference>
<dbReference type="PANTHER" id="PTHR23279">
    <property type="entry name" value="DEFECTIVE PROBOSCIS EXTENSION RESPONSE DPR -RELATED"/>
    <property type="match status" value="1"/>
</dbReference>
<dbReference type="Proteomes" id="UP000504635">
    <property type="component" value="Unplaced"/>
</dbReference>
<dbReference type="InterPro" id="IPR013106">
    <property type="entry name" value="Ig_V-set"/>
</dbReference>
<feature type="domain" description="Ig-like" evidence="1">
    <location>
        <begin position="68"/>
        <end position="164"/>
    </location>
</feature>
<dbReference type="GO" id="GO:0032589">
    <property type="term" value="C:neuron projection membrane"/>
    <property type="evidence" value="ECO:0007669"/>
    <property type="project" value="TreeGrafter"/>
</dbReference>
<dbReference type="InterPro" id="IPR003599">
    <property type="entry name" value="Ig_sub"/>
</dbReference>
<dbReference type="InterPro" id="IPR007110">
    <property type="entry name" value="Ig-like_dom"/>
</dbReference>
<dbReference type="OrthoDB" id="190835at2759"/>
<dbReference type="RefSeq" id="XP_030760071.1">
    <property type="nucleotide sequence ID" value="XM_030904211.1"/>
</dbReference>
<dbReference type="GeneID" id="115885333"/>
<evidence type="ECO:0000313" key="3">
    <source>
        <dbReference type="RefSeq" id="XP_030760071.1"/>
    </source>
</evidence>
<dbReference type="PANTHER" id="PTHR23279:SF37">
    <property type="entry name" value="DEFECTIVE PROBOSCIS EXTENSION RESPONSE 13, ISOFORM B"/>
    <property type="match status" value="1"/>
</dbReference>
<evidence type="ECO:0000313" key="2">
    <source>
        <dbReference type="Proteomes" id="UP000504635"/>
    </source>
</evidence>
<dbReference type="InParanoid" id="A0A6J2YA05"/>
<accession>A0A6J2YA05</accession>
<dbReference type="PROSITE" id="PS50835">
    <property type="entry name" value="IG_LIKE"/>
    <property type="match status" value="2"/>
</dbReference>
<keyword evidence="2" id="KW-1185">Reference proteome</keyword>
<dbReference type="GO" id="GO:0050808">
    <property type="term" value="P:synapse organization"/>
    <property type="evidence" value="ECO:0007669"/>
    <property type="project" value="TreeGrafter"/>
</dbReference>
<dbReference type="InterPro" id="IPR013783">
    <property type="entry name" value="Ig-like_fold"/>
</dbReference>